<accession>A0AAD5XNN5</accession>
<dbReference type="GO" id="GO:0032934">
    <property type="term" value="F:sterol binding"/>
    <property type="evidence" value="ECO:0007669"/>
    <property type="project" value="TreeGrafter"/>
</dbReference>
<comment type="caution">
    <text evidence="3">The sequence shown here is derived from an EMBL/GenBank/DDBJ whole genome shotgun (WGS) entry which is preliminary data.</text>
</comment>
<dbReference type="PANTHER" id="PTHR10972:SF102">
    <property type="entry name" value="OXYSTEROL-BINDING PROTEIN"/>
    <property type="match status" value="1"/>
</dbReference>
<evidence type="ECO:0000313" key="3">
    <source>
        <dbReference type="EMBL" id="KAJ3175528.1"/>
    </source>
</evidence>
<name>A0AAD5XNN5_9FUNG</name>
<dbReference type="EMBL" id="JADGJQ010000051">
    <property type="protein sequence ID" value="KAJ3175528.1"/>
    <property type="molecule type" value="Genomic_DNA"/>
</dbReference>
<dbReference type="Gene3D" id="2.40.160.120">
    <property type="match status" value="1"/>
</dbReference>
<dbReference type="InterPro" id="IPR000648">
    <property type="entry name" value="Oxysterol-bd"/>
</dbReference>
<dbReference type="Gene3D" id="1.10.287.2720">
    <property type="match status" value="1"/>
</dbReference>
<dbReference type="PANTHER" id="PTHR10972">
    <property type="entry name" value="OXYSTEROL-BINDING PROTEIN-RELATED"/>
    <property type="match status" value="1"/>
</dbReference>
<dbReference type="Pfam" id="PF01237">
    <property type="entry name" value="Oxysterol_BP"/>
    <property type="match status" value="1"/>
</dbReference>
<dbReference type="AlphaFoldDB" id="A0AAD5XNN5"/>
<evidence type="ECO:0000313" key="4">
    <source>
        <dbReference type="Proteomes" id="UP001212152"/>
    </source>
</evidence>
<comment type="similarity">
    <text evidence="1 2">Belongs to the OSBP family.</text>
</comment>
<proteinExistence type="inferred from homology"/>
<protein>
    <recommendedName>
        <fullName evidence="5">Oxysterol-binding protein</fullName>
    </recommendedName>
</protein>
<organism evidence="3 4">
    <name type="scientific">Geranomyces variabilis</name>
    <dbReference type="NCBI Taxonomy" id="109894"/>
    <lineage>
        <taxon>Eukaryota</taxon>
        <taxon>Fungi</taxon>
        <taxon>Fungi incertae sedis</taxon>
        <taxon>Chytridiomycota</taxon>
        <taxon>Chytridiomycota incertae sedis</taxon>
        <taxon>Chytridiomycetes</taxon>
        <taxon>Spizellomycetales</taxon>
        <taxon>Powellomycetaceae</taxon>
        <taxon>Geranomyces</taxon>
    </lineage>
</organism>
<dbReference type="Proteomes" id="UP001212152">
    <property type="component" value="Unassembled WGS sequence"/>
</dbReference>
<dbReference type="InterPro" id="IPR018494">
    <property type="entry name" value="Oxysterol-bd_CS"/>
</dbReference>
<dbReference type="InterPro" id="IPR037239">
    <property type="entry name" value="OSBP_sf"/>
</dbReference>
<keyword evidence="4" id="KW-1185">Reference proteome</keyword>
<evidence type="ECO:0000256" key="1">
    <source>
        <dbReference type="ARBA" id="ARBA00008842"/>
    </source>
</evidence>
<dbReference type="PROSITE" id="PS01013">
    <property type="entry name" value="OSBP"/>
    <property type="match status" value="1"/>
</dbReference>
<dbReference type="Gene3D" id="3.30.70.3490">
    <property type="match status" value="1"/>
</dbReference>
<gene>
    <name evidence="3" type="ORF">HDU87_006191</name>
</gene>
<dbReference type="GO" id="GO:0005829">
    <property type="term" value="C:cytosol"/>
    <property type="evidence" value="ECO:0007669"/>
    <property type="project" value="TreeGrafter"/>
</dbReference>
<sequence length="406" mass="45495">MSDEDIATGSDVEQDVLDDEPKSILLGIISQLRKGMDLSRVTLPTFVLEPRSMCERITDFMSHPELVLGTTKKADPVARFNDIVTYFLSGWHIKPKGVKKPYNPVLGEFFRCRWKFEDGSESFYVCEQVSHHPPISYYFYANPQADIWITGDLRPKSKFLGNSAATIMQGSSKISFKKTWPGEEYFVTLPNVYARGILFGSMYLELGDSVVLKCPKSNLVADIEFQTKGYFSGTYNGIKGKIKRAGLSGDVLYTIAGKWTDSMYTTKGTSSSADKKTIFNAATAQVHQMITPPDAEQEEFESRKLWANVTKALATKNLDAATQEKTAIEDNQRTIVKERAAAGIAWENRFFKPVGEDWELRLTNIPDDPKEASAALEKFIFGPPVNPIHARFWAEPPTSSQPARPQ</sequence>
<reference evidence="3" key="1">
    <citation type="submission" date="2020-05" db="EMBL/GenBank/DDBJ databases">
        <title>Phylogenomic resolution of chytrid fungi.</title>
        <authorList>
            <person name="Stajich J.E."/>
            <person name="Amses K."/>
            <person name="Simmons R."/>
            <person name="Seto K."/>
            <person name="Myers J."/>
            <person name="Bonds A."/>
            <person name="Quandt C.A."/>
            <person name="Barry K."/>
            <person name="Liu P."/>
            <person name="Grigoriev I."/>
            <person name="Longcore J.E."/>
            <person name="James T.Y."/>
        </authorList>
    </citation>
    <scope>NUCLEOTIDE SEQUENCE</scope>
    <source>
        <strain evidence="3">JEL0379</strain>
    </source>
</reference>
<dbReference type="FunFam" id="1.10.287.2720:FF:000001">
    <property type="entry name" value="Oxysterol-binding OBPalpha"/>
    <property type="match status" value="1"/>
</dbReference>
<evidence type="ECO:0000256" key="2">
    <source>
        <dbReference type="RuleBase" id="RU003844"/>
    </source>
</evidence>
<dbReference type="GO" id="GO:0016020">
    <property type="term" value="C:membrane"/>
    <property type="evidence" value="ECO:0007669"/>
    <property type="project" value="TreeGrafter"/>
</dbReference>
<evidence type="ECO:0008006" key="5">
    <source>
        <dbReference type="Google" id="ProtNLM"/>
    </source>
</evidence>
<dbReference type="SUPFAM" id="SSF144000">
    <property type="entry name" value="Oxysterol-binding protein-like"/>
    <property type="match status" value="1"/>
</dbReference>